<proteinExistence type="predicted"/>
<evidence type="ECO:0000313" key="1">
    <source>
        <dbReference type="EMBL" id="TNV84975.1"/>
    </source>
</evidence>
<organism evidence="1 2">
    <name type="scientific">Halteria grandinella</name>
    <dbReference type="NCBI Taxonomy" id="5974"/>
    <lineage>
        <taxon>Eukaryota</taxon>
        <taxon>Sar</taxon>
        <taxon>Alveolata</taxon>
        <taxon>Ciliophora</taxon>
        <taxon>Intramacronucleata</taxon>
        <taxon>Spirotrichea</taxon>
        <taxon>Stichotrichia</taxon>
        <taxon>Sporadotrichida</taxon>
        <taxon>Halteriidae</taxon>
        <taxon>Halteria</taxon>
    </lineage>
</organism>
<name>A0A8J8P2S6_HALGN</name>
<dbReference type="Proteomes" id="UP000785679">
    <property type="component" value="Unassembled WGS sequence"/>
</dbReference>
<evidence type="ECO:0000313" key="2">
    <source>
        <dbReference type="Proteomes" id="UP000785679"/>
    </source>
</evidence>
<reference evidence="1" key="1">
    <citation type="submission" date="2019-06" db="EMBL/GenBank/DDBJ databases">
        <authorList>
            <person name="Zheng W."/>
        </authorList>
    </citation>
    <scope>NUCLEOTIDE SEQUENCE</scope>
    <source>
        <strain evidence="1">QDHG01</strain>
    </source>
</reference>
<sequence length="66" mass="7828">MPYFFSLLCKFGKIFLLFEILINQLAKLETVYIRLSIINSLSLPQVLAKCYFLLLKQFVQIELRQL</sequence>
<keyword evidence="2" id="KW-1185">Reference proteome</keyword>
<comment type="caution">
    <text evidence="1">The sequence shown here is derived from an EMBL/GenBank/DDBJ whole genome shotgun (WGS) entry which is preliminary data.</text>
</comment>
<dbReference type="AlphaFoldDB" id="A0A8J8P2S6"/>
<gene>
    <name evidence="1" type="ORF">FGO68_gene4660</name>
</gene>
<dbReference type="EMBL" id="RRYP01002260">
    <property type="protein sequence ID" value="TNV84975.1"/>
    <property type="molecule type" value="Genomic_DNA"/>
</dbReference>
<protein>
    <submittedName>
        <fullName evidence="1">Uncharacterized protein</fullName>
    </submittedName>
</protein>
<accession>A0A8J8P2S6</accession>